<gene>
    <name evidence="2" type="ORF">PDIGIT_LOCUS3046</name>
</gene>
<comment type="similarity">
    <text evidence="1">Belongs to the short-chain dehydrogenases/reductases (SDR) family.</text>
</comment>
<reference evidence="2" key="1">
    <citation type="submission" date="2023-01" db="EMBL/GenBank/DDBJ databases">
        <authorList>
            <person name="Van Ghelder C."/>
            <person name="Rancurel C."/>
        </authorList>
    </citation>
    <scope>NUCLEOTIDE SEQUENCE</scope>
    <source>
        <strain evidence="2">CNCM I-4278</strain>
    </source>
</reference>
<dbReference type="InterPro" id="IPR051468">
    <property type="entry name" value="Fungal_SecMetab_SDRs"/>
</dbReference>
<dbReference type="GO" id="GO:0016491">
    <property type="term" value="F:oxidoreductase activity"/>
    <property type="evidence" value="ECO:0007669"/>
    <property type="project" value="TreeGrafter"/>
</dbReference>
<dbReference type="EMBL" id="CAOQHR010000002">
    <property type="protein sequence ID" value="CAI6306520.1"/>
    <property type="molecule type" value="Genomic_DNA"/>
</dbReference>
<proteinExistence type="inferred from homology"/>
<dbReference type="OrthoDB" id="1933717at2759"/>
<accession>A0A9W4U718</accession>
<dbReference type="InterPro" id="IPR002347">
    <property type="entry name" value="SDR_fam"/>
</dbReference>
<dbReference type="GO" id="GO:0005737">
    <property type="term" value="C:cytoplasm"/>
    <property type="evidence" value="ECO:0007669"/>
    <property type="project" value="TreeGrafter"/>
</dbReference>
<evidence type="ECO:0000256" key="1">
    <source>
        <dbReference type="ARBA" id="ARBA00006484"/>
    </source>
</evidence>
<comment type="caution">
    <text evidence="2">The sequence shown here is derived from an EMBL/GenBank/DDBJ whole genome shotgun (WGS) entry which is preliminary data.</text>
</comment>
<dbReference type="AlphaFoldDB" id="A0A9W4U718"/>
<dbReference type="InterPro" id="IPR036291">
    <property type="entry name" value="NAD(P)-bd_dom_sf"/>
</dbReference>
<evidence type="ECO:0000313" key="2">
    <source>
        <dbReference type="EMBL" id="CAI6306520.1"/>
    </source>
</evidence>
<dbReference type="Gene3D" id="3.40.50.720">
    <property type="entry name" value="NAD(P)-binding Rossmann-like Domain"/>
    <property type="match status" value="1"/>
</dbReference>
<dbReference type="GO" id="GO:0019748">
    <property type="term" value="P:secondary metabolic process"/>
    <property type="evidence" value="ECO:0007669"/>
    <property type="project" value="TreeGrafter"/>
</dbReference>
<dbReference type="SUPFAM" id="SSF51735">
    <property type="entry name" value="NAD(P)-binding Rossmann-fold domains"/>
    <property type="match status" value="1"/>
</dbReference>
<dbReference type="Proteomes" id="UP001152607">
    <property type="component" value="Unassembled WGS sequence"/>
</dbReference>
<evidence type="ECO:0008006" key="4">
    <source>
        <dbReference type="Google" id="ProtNLM"/>
    </source>
</evidence>
<sequence length="249" mass="26316">MASIAKKIVLVTGANSGVGLELSAQLLSKGHHVLLGHRNPSKGTTALQHLQSLNLPGTQELVHLDVTDDATITAAASTIANTHGKLDILVNNAAVALPPGTTDRLQLQQAFDTNAIGPYVLTKALLPSLLASTDPSGARVINISSGIGSIGRKMDTTSPFHKFGGVPYRSSKTALNMVSACQYVEYGDLGIKVFLYDPGFTVSNLSENNTAEKGARSARESVLPLMDVLEGRRDDECGGFLHNTGSWPW</sequence>
<protein>
    <recommendedName>
        <fullName evidence="4">NAD(P)-binding protein</fullName>
    </recommendedName>
</protein>
<name>A0A9W4U718_9PLEO</name>
<dbReference type="PANTHER" id="PTHR43544">
    <property type="entry name" value="SHORT-CHAIN DEHYDROGENASE/REDUCTASE"/>
    <property type="match status" value="1"/>
</dbReference>
<evidence type="ECO:0000313" key="3">
    <source>
        <dbReference type="Proteomes" id="UP001152607"/>
    </source>
</evidence>
<dbReference type="PANTHER" id="PTHR43544:SF32">
    <property type="entry name" value="CHAIN DEHYDROGENASE, PUTATIVE (AFU_ORTHOLOGUE AFUA_5G01530)-RELATED"/>
    <property type="match status" value="1"/>
</dbReference>
<dbReference type="PRINTS" id="PR00081">
    <property type="entry name" value="GDHRDH"/>
</dbReference>
<keyword evidence="3" id="KW-1185">Reference proteome</keyword>
<dbReference type="Pfam" id="PF00106">
    <property type="entry name" value="adh_short"/>
    <property type="match status" value="1"/>
</dbReference>
<organism evidence="2 3">
    <name type="scientific">Periconia digitata</name>
    <dbReference type="NCBI Taxonomy" id="1303443"/>
    <lineage>
        <taxon>Eukaryota</taxon>
        <taxon>Fungi</taxon>
        <taxon>Dikarya</taxon>
        <taxon>Ascomycota</taxon>
        <taxon>Pezizomycotina</taxon>
        <taxon>Dothideomycetes</taxon>
        <taxon>Pleosporomycetidae</taxon>
        <taxon>Pleosporales</taxon>
        <taxon>Massarineae</taxon>
        <taxon>Periconiaceae</taxon>
        <taxon>Periconia</taxon>
    </lineage>
</organism>